<dbReference type="Proteomes" id="UP000504608">
    <property type="component" value="Unplaced"/>
</dbReference>
<feature type="binding site" description="axial binding residue" evidence="11">
    <location>
        <position position="452"/>
    </location>
    <ligand>
        <name>heme</name>
        <dbReference type="ChEBI" id="CHEBI:30413"/>
    </ligand>
    <ligandPart>
        <name>Fe</name>
        <dbReference type="ChEBI" id="CHEBI:18248"/>
    </ligandPart>
</feature>
<evidence type="ECO:0000256" key="5">
    <source>
        <dbReference type="ARBA" id="ARBA00022723"/>
    </source>
</evidence>
<keyword evidence="10" id="KW-0472">Membrane</keyword>
<dbReference type="GO" id="GO:0016020">
    <property type="term" value="C:membrane"/>
    <property type="evidence" value="ECO:0007669"/>
    <property type="project" value="UniProtKB-SubCell"/>
</dbReference>
<evidence type="ECO:0000256" key="6">
    <source>
        <dbReference type="ARBA" id="ARBA00022989"/>
    </source>
</evidence>
<sequence length="506" mass="57811">MILFAVSLVVVALLLTILLKFLYSTFWLPWRIQNHFRKQGIKGPPYRPIIGNSTDIRRLFAEAQSKPIPFHHDILSRALPFYFRWSGEYGKTFLYWFGSKPRLAISDPDLIKEVLVNTHGSFRRIQFNPQAKLLFGEGLLGLDGEKWVARRRIANQAFNMERIKGWVPEIVASVSNVLEKWEEMKGGMEEIELDVHKEFRRLSADVISRTAFGSNFEEGKRIFSLQEQQTHLFSQAVRSVYIPGFRFLPTKKNRERWSLEKETRESIKELIEANSKGRENSTNLLSLLMSSYKNQKGEEERLGVEEIIDECKTFYFAGMETTSHLLTWALLLLAKHPEWQDKARQEVLSVCAHKTPPAPENLSELKLVGMIINEALRLYPPAVMLTRQAVKQVTLGSLDIPGGTELFLALAAVHHEKEIWGEDANSFNPLRFGEPRKHLASFLPFSLGPRICVGQNMALIEAKVALAMIIQRFSVAVSPTYTHAPLLFVTLQPQFGAHLLLRSLCN</sequence>
<keyword evidence="3 11" id="KW-0349">Heme</keyword>
<evidence type="ECO:0000313" key="14">
    <source>
        <dbReference type="RefSeq" id="XP_022975943.1"/>
    </source>
</evidence>
<keyword evidence="6" id="KW-1133">Transmembrane helix</keyword>
<dbReference type="GO" id="GO:0016705">
    <property type="term" value="F:oxidoreductase activity, acting on paired donors, with incorporation or reduction of molecular oxygen"/>
    <property type="evidence" value="ECO:0007669"/>
    <property type="project" value="InterPro"/>
</dbReference>
<evidence type="ECO:0000313" key="13">
    <source>
        <dbReference type="Proteomes" id="UP000504608"/>
    </source>
</evidence>
<gene>
    <name evidence="14" type="primary">LOC111476497</name>
</gene>
<dbReference type="PANTHER" id="PTHR24282">
    <property type="entry name" value="CYTOCHROME P450 FAMILY MEMBER"/>
    <property type="match status" value="1"/>
</dbReference>
<dbReference type="GO" id="GO:0020037">
    <property type="term" value="F:heme binding"/>
    <property type="evidence" value="ECO:0007669"/>
    <property type="project" value="InterPro"/>
</dbReference>
<dbReference type="RefSeq" id="XP_022975943.1">
    <property type="nucleotide sequence ID" value="XM_023120175.1"/>
</dbReference>
<evidence type="ECO:0000256" key="9">
    <source>
        <dbReference type="ARBA" id="ARBA00023033"/>
    </source>
</evidence>
<dbReference type="PRINTS" id="PR00385">
    <property type="entry name" value="P450"/>
</dbReference>
<dbReference type="FunFam" id="1.10.630.10:FF:000029">
    <property type="entry name" value="Cytochrome P450 734A1"/>
    <property type="match status" value="1"/>
</dbReference>
<dbReference type="SUPFAM" id="SSF48264">
    <property type="entry name" value="Cytochrome P450"/>
    <property type="match status" value="1"/>
</dbReference>
<dbReference type="InterPro" id="IPR002401">
    <property type="entry name" value="Cyt_P450_E_grp-I"/>
</dbReference>
<dbReference type="PRINTS" id="PR00463">
    <property type="entry name" value="EP450I"/>
</dbReference>
<dbReference type="InterPro" id="IPR050665">
    <property type="entry name" value="Cytochrome_P450_Monooxygen"/>
</dbReference>
<dbReference type="GeneID" id="111476497"/>
<dbReference type="GO" id="GO:0005506">
    <property type="term" value="F:iron ion binding"/>
    <property type="evidence" value="ECO:0007669"/>
    <property type="project" value="InterPro"/>
</dbReference>
<keyword evidence="13" id="KW-1185">Reference proteome</keyword>
<name>A0A6J1IKP4_CUCMA</name>
<dbReference type="GO" id="GO:0004497">
    <property type="term" value="F:monooxygenase activity"/>
    <property type="evidence" value="ECO:0007669"/>
    <property type="project" value="UniProtKB-KW"/>
</dbReference>
<keyword evidence="7 12" id="KW-0560">Oxidoreductase</keyword>
<evidence type="ECO:0000256" key="3">
    <source>
        <dbReference type="ARBA" id="ARBA00022617"/>
    </source>
</evidence>
<evidence type="ECO:0000256" key="7">
    <source>
        <dbReference type="ARBA" id="ARBA00023002"/>
    </source>
</evidence>
<evidence type="ECO:0000256" key="4">
    <source>
        <dbReference type="ARBA" id="ARBA00022692"/>
    </source>
</evidence>
<dbReference type="InterPro" id="IPR036396">
    <property type="entry name" value="Cyt_P450_sf"/>
</dbReference>
<comment type="cofactor">
    <cofactor evidence="11">
        <name>heme</name>
        <dbReference type="ChEBI" id="CHEBI:30413"/>
    </cofactor>
</comment>
<evidence type="ECO:0000256" key="12">
    <source>
        <dbReference type="RuleBase" id="RU000461"/>
    </source>
</evidence>
<evidence type="ECO:0000256" key="2">
    <source>
        <dbReference type="ARBA" id="ARBA00010617"/>
    </source>
</evidence>
<dbReference type="InterPro" id="IPR001128">
    <property type="entry name" value="Cyt_P450"/>
</dbReference>
<proteinExistence type="inferred from homology"/>
<keyword evidence="5 11" id="KW-0479">Metal-binding</keyword>
<comment type="similarity">
    <text evidence="2 12">Belongs to the cytochrome P450 family.</text>
</comment>
<dbReference type="Gene3D" id="1.10.630.10">
    <property type="entry name" value="Cytochrome P450"/>
    <property type="match status" value="1"/>
</dbReference>
<accession>A0A6J1IKP4</accession>
<organism evidence="13 14">
    <name type="scientific">Cucurbita maxima</name>
    <name type="common">Pumpkin</name>
    <name type="synonym">Winter squash</name>
    <dbReference type="NCBI Taxonomy" id="3661"/>
    <lineage>
        <taxon>Eukaryota</taxon>
        <taxon>Viridiplantae</taxon>
        <taxon>Streptophyta</taxon>
        <taxon>Embryophyta</taxon>
        <taxon>Tracheophyta</taxon>
        <taxon>Spermatophyta</taxon>
        <taxon>Magnoliopsida</taxon>
        <taxon>eudicotyledons</taxon>
        <taxon>Gunneridae</taxon>
        <taxon>Pentapetalae</taxon>
        <taxon>rosids</taxon>
        <taxon>fabids</taxon>
        <taxon>Cucurbitales</taxon>
        <taxon>Cucurbitaceae</taxon>
        <taxon>Cucurbiteae</taxon>
        <taxon>Cucurbita</taxon>
    </lineage>
</organism>
<dbReference type="AlphaFoldDB" id="A0A6J1IKP4"/>
<reference evidence="14" key="1">
    <citation type="submission" date="2025-08" db="UniProtKB">
        <authorList>
            <consortium name="RefSeq"/>
        </authorList>
    </citation>
    <scope>IDENTIFICATION</scope>
    <source>
        <tissue evidence="14">Young leaves</tissue>
    </source>
</reference>
<evidence type="ECO:0000256" key="1">
    <source>
        <dbReference type="ARBA" id="ARBA00004167"/>
    </source>
</evidence>
<evidence type="ECO:0000256" key="8">
    <source>
        <dbReference type="ARBA" id="ARBA00023004"/>
    </source>
</evidence>
<dbReference type="OrthoDB" id="1470350at2759"/>
<dbReference type="Pfam" id="PF00067">
    <property type="entry name" value="p450"/>
    <property type="match status" value="1"/>
</dbReference>
<evidence type="ECO:0000256" key="11">
    <source>
        <dbReference type="PIRSR" id="PIRSR602401-1"/>
    </source>
</evidence>
<dbReference type="KEGG" id="cmax:111476497"/>
<dbReference type="InterPro" id="IPR017972">
    <property type="entry name" value="Cyt_P450_CS"/>
</dbReference>
<evidence type="ECO:0000256" key="10">
    <source>
        <dbReference type="ARBA" id="ARBA00023136"/>
    </source>
</evidence>
<protein>
    <submittedName>
        <fullName evidence="14">Cytochrome P450 734A1</fullName>
    </submittedName>
</protein>
<keyword evidence="9 12" id="KW-0503">Monooxygenase</keyword>
<comment type="subcellular location">
    <subcellularLocation>
        <location evidence="1">Membrane</location>
        <topology evidence="1">Single-pass membrane protein</topology>
    </subcellularLocation>
</comment>
<keyword evidence="4" id="KW-0812">Transmembrane</keyword>
<dbReference type="PANTHER" id="PTHR24282:SF211">
    <property type="entry name" value="CYTOCHROME P450-RELATED"/>
    <property type="match status" value="1"/>
</dbReference>
<dbReference type="PROSITE" id="PS00086">
    <property type="entry name" value="CYTOCHROME_P450"/>
    <property type="match status" value="1"/>
</dbReference>
<keyword evidence="8 11" id="KW-0408">Iron</keyword>